<evidence type="ECO:0000313" key="3">
    <source>
        <dbReference type="EMBL" id="QBF46018.1"/>
    </source>
</evidence>
<dbReference type="GO" id="GO:0008381">
    <property type="term" value="F:mechanosensitive monoatomic ion channel activity"/>
    <property type="evidence" value="ECO:0007669"/>
    <property type="project" value="InterPro"/>
</dbReference>
<evidence type="ECO:0000313" key="4">
    <source>
        <dbReference type="Proteomes" id="UP000290408"/>
    </source>
</evidence>
<organism evidence="3 4">
    <name type="scientific">Janibacter limosus</name>
    <dbReference type="NCBI Taxonomy" id="53458"/>
    <lineage>
        <taxon>Bacteria</taxon>
        <taxon>Bacillati</taxon>
        <taxon>Actinomycetota</taxon>
        <taxon>Actinomycetes</taxon>
        <taxon>Micrococcales</taxon>
        <taxon>Intrasporangiaceae</taxon>
        <taxon>Janibacter</taxon>
    </lineage>
</organism>
<feature type="compositionally biased region" description="Pro residues" evidence="1">
    <location>
        <begin position="161"/>
        <end position="170"/>
    </location>
</feature>
<evidence type="ECO:0008006" key="5">
    <source>
        <dbReference type="Google" id="ProtNLM"/>
    </source>
</evidence>
<dbReference type="InterPro" id="IPR008910">
    <property type="entry name" value="MSC_TM_helix"/>
</dbReference>
<proteinExistence type="predicted"/>
<accession>A0A4V0ZAX5</accession>
<dbReference type="NCBIfam" id="NF033912">
    <property type="entry name" value="msc"/>
    <property type="match status" value="1"/>
</dbReference>
<dbReference type="EMBL" id="CP036164">
    <property type="protein sequence ID" value="QBF46018.1"/>
    <property type="molecule type" value="Genomic_DNA"/>
</dbReference>
<feature type="transmembrane region" description="Helical" evidence="2">
    <location>
        <begin position="103"/>
        <end position="121"/>
    </location>
</feature>
<protein>
    <recommendedName>
        <fullName evidence="5">Mechanosensitive ion channel</fullName>
    </recommendedName>
</protein>
<dbReference type="STRING" id="1216970.GCA_001570985_00251"/>
<feature type="compositionally biased region" description="Low complexity" evidence="1">
    <location>
        <begin position="171"/>
        <end position="180"/>
    </location>
</feature>
<dbReference type="PANTHER" id="PTHR30221:SF1">
    <property type="entry name" value="SMALL-CONDUCTANCE MECHANOSENSITIVE CHANNEL"/>
    <property type="match status" value="1"/>
</dbReference>
<dbReference type="PANTHER" id="PTHR30221">
    <property type="entry name" value="SMALL-CONDUCTANCE MECHANOSENSITIVE CHANNEL"/>
    <property type="match status" value="1"/>
</dbReference>
<feature type="transmembrane region" description="Helical" evidence="2">
    <location>
        <begin position="297"/>
        <end position="318"/>
    </location>
</feature>
<feature type="transmembrane region" description="Helical" evidence="2">
    <location>
        <begin position="205"/>
        <end position="224"/>
    </location>
</feature>
<feature type="transmembrane region" description="Helical" evidence="2">
    <location>
        <begin position="391"/>
        <end position="412"/>
    </location>
</feature>
<dbReference type="AlphaFoldDB" id="A0A4V0ZAX5"/>
<dbReference type="Gene3D" id="1.10.287.1260">
    <property type="match status" value="1"/>
</dbReference>
<feature type="transmembrane region" description="Helical" evidence="2">
    <location>
        <begin position="330"/>
        <end position="353"/>
    </location>
</feature>
<sequence>MQAQNFLNDIDWAGLLGKAVSALAILVVTWLVAMIVKSLIAKLSTKVPALQRAGADGSSVGATLGSIASLIIWMLGLVAILQVLGLNQVLAPIQGMVDGVLGFLPNLIGAGIVFFVGALLAKVVRQLVQTALAALPFDKWLKSAGSKAGSLPGAPATASAGPPPPPPGQPTAPQAQHQGQPQPPAGYGGTPSGGQGASTSIPKTVATVVYALIMIVVTIAALQILGIESISRPAEQMLQSIFDAIPLIIAAGVMLALGIFIAKFAGDIIEQVLDGVGVDRQLAQLDVLPAGTKVVPVIAKVAQIAIVLFFAVMAAQLLNFPQITRFLSEVLSLGGKVIFGAAIIAAGFFVANLLAKMLSGVGATIVKYATIVLFVAMGLKYMGIADSIIELGFGALVVGGAAAAALAFGLGGRDAAARQLDRLSAKAEAQPTQAPQQGDTQQL</sequence>
<name>A0A4V0ZAX5_9MICO</name>
<feature type="transmembrane region" description="Helical" evidence="2">
    <location>
        <begin position="365"/>
        <end position="385"/>
    </location>
</feature>
<keyword evidence="2" id="KW-1133">Transmembrane helix</keyword>
<feature type="compositionally biased region" description="Gly residues" evidence="1">
    <location>
        <begin position="186"/>
        <end position="196"/>
    </location>
</feature>
<evidence type="ECO:0000256" key="1">
    <source>
        <dbReference type="SAM" id="MobiDB-lite"/>
    </source>
</evidence>
<dbReference type="RefSeq" id="WP_130629247.1">
    <property type="nucleotide sequence ID" value="NZ_CP036164.1"/>
</dbReference>
<gene>
    <name evidence="3" type="ORF">EXU32_06975</name>
</gene>
<feature type="transmembrane region" description="Helical" evidence="2">
    <location>
        <begin position="244"/>
        <end position="262"/>
    </location>
</feature>
<keyword evidence="2" id="KW-0472">Membrane</keyword>
<reference evidence="3 4" key="1">
    <citation type="submission" date="2019-02" db="EMBL/GenBank/DDBJ databases">
        <title>Genomic data mining of an Antarctic deep-sea actinobacterium, Janibacterlimosus P3-3-X1.</title>
        <authorList>
            <person name="Liao L."/>
            <person name="Chen B."/>
        </authorList>
    </citation>
    <scope>NUCLEOTIDE SEQUENCE [LARGE SCALE GENOMIC DNA]</scope>
    <source>
        <strain evidence="3 4">P3-3-X1</strain>
    </source>
</reference>
<dbReference type="Pfam" id="PF05552">
    <property type="entry name" value="MS_channel_1st_1"/>
    <property type="match status" value="2"/>
</dbReference>
<feature type="transmembrane region" description="Helical" evidence="2">
    <location>
        <begin position="20"/>
        <end position="40"/>
    </location>
</feature>
<feature type="transmembrane region" description="Helical" evidence="2">
    <location>
        <begin position="60"/>
        <end position="83"/>
    </location>
</feature>
<feature type="region of interest" description="Disordered" evidence="1">
    <location>
        <begin position="148"/>
        <end position="198"/>
    </location>
</feature>
<evidence type="ECO:0000256" key="2">
    <source>
        <dbReference type="SAM" id="Phobius"/>
    </source>
</evidence>
<dbReference type="Proteomes" id="UP000290408">
    <property type="component" value="Chromosome"/>
</dbReference>
<keyword evidence="4" id="KW-1185">Reference proteome</keyword>
<keyword evidence="2" id="KW-0812">Transmembrane</keyword>
<dbReference type="KEGG" id="jli:EXU32_06975"/>
<dbReference type="OrthoDB" id="7616157at2"/>
<dbReference type="InterPro" id="IPR045275">
    <property type="entry name" value="MscS_archaea/bacteria_type"/>
</dbReference>